<dbReference type="PANTHER" id="PTHR34319">
    <property type="entry name" value="MAJOR EXPORTED PROTEIN"/>
    <property type="match status" value="1"/>
</dbReference>
<dbReference type="Pfam" id="PF05638">
    <property type="entry name" value="T6SS_HCP"/>
    <property type="match status" value="1"/>
</dbReference>
<dbReference type="EMBL" id="LT629689">
    <property type="protein sequence ID" value="SDG49068.1"/>
    <property type="molecule type" value="Genomic_DNA"/>
</dbReference>
<evidence type="ECO:0000313" key="3">
    <source>
        <dbReference type="Proteomes" id="UP000182858"/>
    </source>
</evidence>
<dbReference type="EMBL" id="VFET01000027">
    <property type="protein sequence ID" value="TWS01425.1"/>
    <property type="molecule type" value="Genomic_DNA"/>
</dbReference>
<dbReference type="PANTHER" id="PTHR34319:SF7">
    <property type="entry name" value="HNH ENDONUCLEASE DOMAIN-CONTAINING PROTEIN"/>
    <property type="match status" value="1"/>
</dbReference>
<sequence>MANHSYMTINGKEQGLISAGCSTLDSIGNTCQDGHRDEILVLSFQHHIANRGNVNAATHGPVVITKNIDKSSPLLAVALSNREELNCVINFYRSSSTSGYEKYYTVDIRGCVIADLTLDVPHAVLQHDAQAQEHMALRYRQIIWTHHRASTSGYSYGELDEK</sequence>
<dbReference type="InterPro" id="IPR036624">
    <property type="entry name" value="Hcp1-lik_sf"/>
</dbReference>
<reference evidence="2 4" key="2">
    <citation type="submission" date="2019-06" db="EMBL/GenBank/DDBJ databases">
        <title>Pseudomonas bimorpha sp. nov. isolated from bovine raw milk and skim milk concentrate.</title>
        <authorList>
            <person name="Hofmann K."/>
            <person name="Huptas C."/>
            <person name="Doll E."/>
            <person name="Scherer S."/>
            <person name="Wenning M."/>
        </authorList>
    </citation>
    <scope>NUCLEOTIDE SEQUENCE [LARGE SCALE GENOMIC DNA]</scope>
    <source>
        <strain evidence="2 4">DSM 17835</strain>
    </source>
</reference>
<dbReference type="SUPFAM" id="SSF141452">
    <property type="entry name" value="Hcp1-like"/>
    <property type="match status" value="1"/>
</dbReference>
<accession>A0A5C5Q6W2</accession>
<reference evidence="1 3" key="1">
    <citation type="submission" date="2016-10" db="EMBL/GenBank/DDBJ databases">
        <authorList>
            <person name="Varghese N."/>
            <person name="Submissions S."/>
        </authorList>
    </citation>
    <scope>NUCLEOTIDE SEQUENCE [LARGE SCALE GENOMIC DNA]</scope>
    <source>
        <strain evidence="1 3">DSM 17835</strain>
    </source>
</reference>
<dbReference type="InterPro" id="IPR052947">
    <property type="entry name" value="T6SS_Hcp1_domain"/>
</dbReference>
<dbReference type="NCBIfam" id="TIGR03344">
    <property type="entry name" value="VI_effect_Hcp1"/>
    <property type="match status" value="1"/>
</dbReference>
<dbReference type="AlphaFoldDB" id="A0A5C5Q6W2"/>
<keyword evidence="3" id="KW-1185">Reference proteome</keyword>
<dbReference type="GeneID" id="78557521"/>
<name>A0A5C5Q6W2_9PSED</name>
<dbReference type="OrthoDB" id="5674026at2"/>
<dbReference type="Proteomes" id="UP000182858">
    <property type="component" value="Chromosome I"/>
</dbReference>
<dbReference type="RefSeq" id="WP_010567035.1">
    <property type="nucleotide sequence ID" value="NZ_CP091043.1"/>
</dbReference>
<gene>
    <name evidence="2" type="ORF">FIV36_24495</name>
    <name evidence="1" type="ORF">SAMN05216591_6242</name>
</gene>
<evidence type="ECO:0000313" key="1">
    <source>
        <dbReference type="EMBL" id="SDG49068.1"/>
    </source>
</evidence>
<dbReference type="Gene3D" id="2.30.110.20">
    <property type="entry name" value="Hcp1-like"/>
    <property type="match status" value="1"/>
</dbReference>
<evidence type="ECO:0000313" key="4">
    <source>
        <dbReference type="Proteomes" id="UP000317951"/>
    </source>
</evidence>
<protein>
    <submittedName>
        <fullName evidence="2">Hcp family type VI secretion system effector</fullName>
    </submittedName>
</protein>
<dbReference type="InterPro" id="IPR008514">
    <property type="entry name" value="T6SS_Hcp"/>
</dbReference>
<organism evidence="2 4">
    <name type="scientific">Pseudomonas extremaustralis</name>
    <dbReference type="NCBI Taxonomy" id="359110"/>
    <lineage>
        <taxon>Bacteria</taxon>
        <taxon>Pseudomonadati</taxon>
        <taxon>Pseudomonadota</taxon>
        <taxon>Gammaproteobacteria</taxon>
        <taxon>Pseudomonadales</taxon>
        <taxon>Pseudomonadaceae</taxon>
        <taxon>Pseudomonas</taxon>
    </lineage>
</organism>
<evidence type="ECO:0000313" key="2">
    <source>
        <dbReference type="EMBL" id="TWS01425.1"/>
    </source>
</evidence>
<dbReference type="Proteomes" id="UP000317951">
    <property type="component" value="Unassembled WGS sequence"/>
</dbReference>
<proteinExistence type="predicted"/>